<sequence length="93" mass="10484">MAQCWGGKLRSLKMEDCVRSDVKLPPLFPFTFTDSKAKHTMIFKRHMVDQPMLKVVDEFAKGMILEDRYSLLARIHVAIGDLFASVGGTVSPQ</sequence>
<dbReference type="Proteomes" id="UP000050761">
    <property type="component" value="Unassembled WGS sequence"/>
</dbReference>
<evidence type="ECO:0000313" key="3">
    <source>
        <dbReference type="WBParaSite" id="HPBE_0002159601-mRNA-1"/>
    </source>
</evidence>
<accession>A0A183GGJ6</accession>
<reference evidence="1 2" key="1">
    <citation type="submission" date="2018-11" db="EMBL/GenBank/DDBJ databases">
        <authorList>
            <consortium name="Pathogen Informatics"/>
        </authorList>
    </citation>
    <scope>NUCLEOTIDE SEQUENCE [LARGE SCALE GENOMIC DNA]</scope>
</reference>
<dbReference type="EMBL" id="UZAH01033153">
    <property type="protein sequence ID" value="VDP26732.1"/>
    <property type="molecule type" value="Genomic_DNA"/>
</dbReference>
<keyword evidence="2" id="KW-1185">Reference proteome</keyword>
<dbReference type="OrthoDB" id="423283at2759"/>
<dbReference type="WBParaSite" id="HPBE_0002159601-mRNA-1">
    <property type="protein sequence ID" value="HPBE_0002159601-mRNA-1"/>
    <property type="gene ID" value="HPBE_0002159601"/>
</dbReference>
<evidence type="ECO:0000313" key="1">
    <source>
        <dbReference type="EMBL" id="VDP26732.1"/>
    </source>
</evidence>
<organism evidence="2 3">
    <name type="scientific">Heligmosomoides polygyrus</name>
    <name type="common">Parasitic roundworm</name>
    <dbReference type="NCBI Taxonomy" id="6339"/>
    <lineage>
        <taxon>Eukaryota</taxon>
        <taxon>Metazoa</taxon>
        <taxon>Ecdysozoa</taxon>
        <taxon>Nematoda</taxon>
        <taxon>Chromadorea</taxon>
        <taxon>Rhabditida</taxon>
        <taxon>Rhabditina</taxon>
        <taxon>Rhabditomorpha</taxon>
        <taxon>Strongyloidea</taxon>
        <taxon>Heligmosomidae</taxon>
        <taxon>Heligmosomoides</taxon>
    </lineage>
</organism>
<accession>A0A3P8BLM4</accession>
<protein>
    <submittedName>
        <fullName evidence="3">PI3K/PI4K domain-containing protein</fullName>
    </submittedName>
</protein>
<reference evidence="3" key="2">
    <citation type="submission" date="2019-09" db="UniProtKB">
        <authorList>
            <consortium name="WormBaseParasite"/>
        </authorList>
    </citation>
    <scope>IDENTIFICATION</scope>
</reference>
<proteinExistence type="predicted"/>
<dbReference type="AlphaFoldDB" id="A0A183GGJ6"/>
<gene>
    <name evidence="1" type="ORF">HPBE_LOCUS21595</name>
</gene>
<name>A0A183GGJ6_HELPZ</name>
<evidence type="ECO:0000313" key="2">
    <source>
        <dbReference type="Proteomes" id="UP000050761"/>
    </source>
</evidence>